<dbReference type="AlphaFoldDB" id="H0EIL2"/>
<gene>
    <name evidence="1" type="ORF">M7I_2372</name>
</gene>
<dbReference type="InParanoid" id="H0EIL2"/>
<dbReference type="InterPro" id="IPR007344">
    <property type="entry name" value="GrpB/CoaE"/>
</dbReference>
<evidence type="ECO:0000313" key="2">
    <source>
        <dbReference type="Proteomes" id="UP000005446"/>
    </source>
</evidence>
<dbReference type="HOGENOM" id="CLU_086407_2_0_1"/>
<dbReference type="PANTHER" id="PTHR34822">
    <property type="entry name" value="GRPB DOMAIN PROTEIN (AFU_ORTHOLOGUE AFUA_1G01530)"/>
    <property type="match status" value="1"/>
</dbReference>
<proteinExistence type="predicted"/>
<dbReference type="OrthoDB" id="630895at2759"/>
<keyword evidence="2" id="KW-1185">Reference proteome</keyword>
<dbReference type="SUPFAM" id="SSF81301">
    <property type="entry name" value="Nucleotidyltransferase"/>
    <property type="match status" value="1"/>
</dbReference>
<dbReference type="Pfam" id="PF04229">
    <property type="entry name" value="GrpB"/>
    <property type="match status" value="1"/>
</dbReference>
<organism evidence="1 2">
    <name type="scientific">Glarea lozoyensis (strain ATCC 74030 / MF5533)</name>
    <dbReference type="NCBI Taxonomy" id="1104152"/>
    <lineage>
        <taxon>Eukaryota</taxon>
        <taxon>Fungi</taxon>
        <taxon>Dikarya</taxon>
        <taxon>Ascomycota</taxon>
        <taxon>Pezizomycotina</taxon>
        <taxon>Leotiomycetes</taxon>
        <taxon>Helotiales</taxon>
        <taxon>Helotiaceae</taxon>
        <taxon>Glarea</taxon>
    </lineage>
</organism>
<comment type="caution">
    <text evidence="1">The sequence shown here is derived from an EMBL/GenBank/DDBJ whole genome shotgun (WGS) entry which is preliminary data.</text>
</comment>
<sequence>MPQITILPHNPLWLSKFEAQKKILQEILASLPILSIQHVGSTSIPSLPAKPVLDIDIIVQRSDVPLVIAALVAAGYTDLGTFGIADRWALRQPGYGRGDEALGDEEDMRMNTYVIVEGSLALRNHLDVKRVLCGNEGLRREYADTKRRLVEQGVDLDGYVRGKNEVLLRVLGEAGWSEGELEEVRRANEYLNGIEAV</sequence>
<dbReference type="Proteomes" id="UP000005446">
    <property type="component" value="Unassembled WGS sequence"/>
</dbReference>
<dbReference type="InterPro" id="IPR043519">
    <property type="entry name" value="NT_sf"/>
</dbReference>
<dbReference type="Gene3D" id="3.30.460.10">
    <property type="entry name" value="Beta Polymerase, domain 2"/>
    <property type="match status" value="1"/>
</dbReference>
<reference evidence="1 2" key="1">
    <citation type="journal article" date="2012" name="Eukaryot. Cell">
        <title>Genome sequence of the fungus Glarea lozoyensis: the first genome sequence of a species from the Helotiaceae family.</title>
        <authorList>
            <person name="Youssar L."/>
            <person name="Gruening B.A."/>
            <person name="Erxleben A."/>
            <person name="Guenther S."/>
            <person name="Huettel W."/>
        </authorList>
    </citation>
    <scope>NUCLEOTIDE SEQUENCE [LARGE SCALE GENOMIC DNA]</scope>
    <source>
        <strain evidence="2">ATCC 74030 / MF5533</strain>
    </source>
</reference>
<dbReference type="EMBL" id="AGUE01000047">
    <property type="protein sequence ID" value="EHL01733.1"/>
    <property type="molecule type" value="Genomic_DNA"/>
</dbReference>
<dbReference type="PANTHER" id="PTHR34822:SF1">
    <property type="entry name" value="GRPB FAMILY PROTEIN"/>
    <property type="match status" value="1"/>
</dbReference>
<evidence type="ECO:0000313" key="1">
    <source>
        <dbReference type="EMBL" id="EHL01733.1"/>
    </source>
</evidence>
<protein>
    <submittedName>
        <fullName evidence="1">Putative UPF0157 protein YqkA</fullName>
    </submittedName>
</protein>
<accession>H0EIL2</accession>
<name>H0EIL2_GLAL7</name>